<feature type="domain" description="Methyltransferase type 11" evidence="3">
    <location>
        <begin position="304"/>
        <end position="398"/>
    </location>
</feature>
<gene>
    <name evidence="4" type="ORF">NYM_LOCUS15707</name>
</gene>
<evidence type="ECO:0000259" key="3">
    <source>
        <dbReference type="Pfam" id="PF08241"/>
    </source>
</evidence>
<dbReference type="Gene3D" id="3.40.50.150">
    <property type="entry name" value="Vaccinia Virus protein VP39"/>
    <property type="match status" value="1"/>
</dbReference>
<evidence type="ECO:0000256" key="1">
    <source>
        <dbReference type="SAM" id="Coils"/>
    </source>
</evidence>
<dbReference type="OrthoDB" id="2013972at2759"/>
<dbReference type="CDD" id="cd02440">
    <property type="entry name" value="AdoMet_MTases"/>
    <property type="match status" value="1"/>
</dbReference>
<dbReference type="EMBL" id="LR721781">
    <property type="protein sequence ID" value="VVW18032.1"/>
    <property type="molecule type" value="Genomic_DNA"/>
</dbReference>
<dbReference type="OMA" id="VHSMHIL"/>
<dbReference type="InterPro" id="IPR013216">
    <property type="entry name" value="Methyltransf_11"/>
</dbReference>
<accession>A0A5K1BUE1</accession>
<keyword evidence="1" id="KW-0175">Coiled coil</keyword>
<reference evidence="4" key="1">
    <citation type="submission" date="2019-09" db="EMBL/GenBank/DDBJ databases">
        <authorList>
            <person name="Zhang L."/>
        </authorList>
    </citation>
    <scope>NUCLEOTIDE SEQUENCE</scope>
</reference>
<protein>
    <recommendedName>
        <fullName evidence="3">Methyltransferase type 11 domain-containing protein</fullName>
    </recommendedName>
</protein>
<keyword evidence="2" id="KW-0472">Membrane</keyword>
<dbReference type="AlphaFoldDB" id="A0A5K1BUE1"/>
<evidence type="ECO:0000256" key="2">
    <source>
        <dbReference type="SAM" id="Phobius"/>
    </source>
</evidence>
<dbReference type="Gramene" id="NC3G0224020.1">
    <property type="protein sequence ID" value="NC3G0224020.1:cds"/>
    <property type="gene ID" value="NC3G0224020"/>
</dbReference>
<dbReference type="PANTHER" id="PTHR44067">
    <property type="entry name" value="S-ADENOSYL-L-METHIONINE-DEPENDENT METHYLTRANSFERASE SUPERFAMILY PROTEIN-RELATED"/>
    <property type="match status" value="1"/>
</dbReference>
<dbReference type="SUPFAM" id="SSF53335">
    <property type="entry name" value="S-adenosyl-L-methionine-dependent methyltransferases"/>
    <property type="match status" value="1"/>
</dbReference>
<feature type="coiled-coil region" evidence="1">
    <location>
        <begin position="83"/>
        <end position="114"/>
    </location>
</feature>
<keyword evidence="2" id="KW-1133">Transmembrane helix</keyword>
<dbReference type="Pfam" id="PF08241">
    <property type="entry name" value="Methyltransf_11"/>
    <property type="match status" value="1"/>
</dbReference>
<feature type="transmembrane region" description="Helical" evidence="2">
    <location>
        <begin position="21"/>
        <end position="40"/>
    </location>
</feature>
<name>A0A5K1BUE1_9MAGN</name>
<organism evidence="4">
    <name type="scientific">Nymphaea colorata</name>
    <name type="common">pocket water lily</name>
    <dbReference type="NCBI Taxonomy" id="210225"/>
    <lineage>
        <taxon>Eukaryota</taxon>
        <taxon>Viridiplantae</taxon>
        <taxon>Streptophyta</taxon>
        <taxon>Embryophyta</taxon>
        <taxon>Tracheophyta</taxon>
        <taxon>Spermatophyta</taxon>
        <taxon>Magnoliopsida</taxon>
        <taxon>Nymphaeales</taxon>
        <taxon>Nymphaeaceae</taxon>
        <taxon>Nymphaea</taxon>
    </lineage>
</organism>
<evidence type="ECO:0000313" key="4">
    <source>
        <dbReference type="EMBL" id="VVW18032.1"/>
    </source>
</evidence>
<dbReference type="InterPro" id="IPR029063">
    <property type="entry name" value="SAM-dependent_MTases_sf"/>
</dbReference>
<dbReference type="GO" id="GO:0008757">
    <property type="term" value="F:S-adenosylmethionine-dependent methyltransferase activity"/>
    <property type="evidence" value="ECO:0007669"/>
    <property type="project" value="InterPro"/>
</dbReference>
<proteinExistence type="predicted"/>
<dbReference type="InterPro" id="IPR053223">
    <property type="entry name" value="Prob_Methyltransferase"/>
</dbReference>
<keyword evidence="2" id="KW-0812">Transmembrane</keyword>
<dbReference type="PANTHER" id="PTHR44067:SF10">
    <property type="entry name" value="S-ADENOSYL-L-METHIONINE-DEPENDENT METHYLTRANSFERASE SUPERFAMILY PROTEIN"/>
    <property type="match status" value="1"/>
</dbReference>
<sequence length="451" mass="51609">MGGNDDYRKPSSLESRRQAKWKLKILLLVIFSNLLTIYIFTGPFRLSQHSQGLSIGFFDDARSLLLQELNATQRRLMSMEVHVSEVQNKLHSSNNHLETLLAELNRLRESLNQRNEPSNSAVDDDAVDEWGSDVPDEVKHIVAVHKLPLGFSAVYGTDEIYPPVGHACRRFKKEIKEYMSYEVGGTCPVDDMFAQRLMLKGCEPLPRRRCHPKSPVGYVEPLPFPRSLWETPPDTSIAWDSYNCKNYQCLIDRPKNTQLSPDCKDCFDLQGREKSRWLRGSDRGLDYGIDEVLAIKGGSIRIGLDIGGGSGTFAARMRERNVTIVTTSMNFDGPFNNFIASRGLVPIYVTVSHRLPFFDNTLDIVHSMHVLSNWIPDMMLEFTLFDIYRVLRPGGLFWLDHFFCSGDQLNVTYAPMFDRIGFNKLRWTAGRKVDKQRNEWYLSALLEKPTT</sequence>